<dbReference type="GO" id="GO:0006406">
    <property type="term" value="P:mRNA export from nucleus"/>
    <property type="evidence" value="ECO:0007669"/>
    <property type="project" value="TreeGrafter"/>
</dbReference>
<reference evidence="3 4" key="1">
    <citation type="submission" date="2019-06" db="EMBL/GenBank/DDBJ databases">
        <title>A chromosomal-level reference genome of Carpinus fangiana (Coryloideae, Betulaceae).</title>
        <authorList>
            <person name="Yang X."/>
            <person name="Wang Z."/>
            <person name="Zhang L."/>
            <person name="Hao G."/>
            <person name="Liu J."/>
            <person name="Yang Y."/>
        </authorList>
    </citation>
    <scope>NUCLEOTIDE SEQUENCE [LARGE SCALE GENOMIC DNA]</scope>
    <source>
        <strain evidence="3">Cfa_2016G</strain>
        <tissue evidence="3">Leaf</tissue>
    </source>
</reference>
<keyword evidence="4" id="KW-1185">Reference proteome</keyword>
<evidence type="ECO:0000313" key="4">
    <source>
        <dbReference type="Proteomes" id="UP000327013"/>
    </source>
</evidence>
<feature type="compositionally biased region" description="Polar residues" evidence="1">
    <location>
        <begin position="165"/>
        <end position="174"/>
    </location>
</feature>
<evidence type="ECO:0000259" key="2">
    <source>
        <dbReference type="PROSITE" id="PS50250"/>
    </source>
</evidence>
<feature type="compositionally biased region" description="Pro residues" evidence="1">
    <location>
        <begin position="26"/>
        <end position="36"/>
    </location>
</feature>
<protein>
    <recommendedName>
        <fullName evidence="2">PCI domain-containing protein</fullName>
    </recommendedName>
</protein>
<sequence length="1568" mass="175161">MDIGFGKGSGPNQHTQPVATTFGLSPRPPSRSPHTPPFSASAPLRSPRGPGALERVQSPPLAFEHAGRAVKPSYQASPRVLRPALFSIPMHNQPNSPGAYGNFLAHQDQSLVSPYLGSYASGRNLSTDHDGVQVLKRNRSPPVPPGSEVLPEDSHFGPNGPRGPTSFSNPLHNQSNSPVAYANFLAHQDQSSVSPYLGSYASGRKFSTDHDGVQVLKRNRSPPPLPSESKLLPEDSHFAPNGPRRGPGAQERRLSPPLAFESTSPAVTPVYQKSPGVHRPARSPPMMATRSNFVSATDSQIHQKFSTPAVNPVSGVVATKPTSPPALKRTRSPSLLPSDQLFPEKSYSTQDGIAEREMQAKAKRLARFKVELSENVQHGPAFTDQKISATRSEQSIGNHPPELPRDFTNAHVLSDYDGSEPSNIITGLCPDMCPESERAERERKGDLDLHERVDGDRNQTSKFLAVKKYTRTAEREASLIRPMPVLQKTIDYLLNLLDLPYDDRFLGIYNFLWDRMRAIRMDLRMQHIFNQEAIVMLEQMIRLHIIVMHELCEHTKGEGFSEGFDAHLNIEQMNKTSVELFQIYDDHRKKGINVPTEREFRGYYALLKLDKHPGYRVEAAELSLDLAKMTPEIRQTPEVLFAREVARSCRTSNFIAFFRLVRRASYLQACLMHAHFAKLRTQALASLHSGLQLNQGIPVAHVAMWLGMEEEDIESLLLYHGFSIKIFEEPYMMKEGPFCNRDKDYPTKCSALVQLKKSWRIIKDVSPLTPAEVVSIPSVVSESIINTSNEEMADCEAFSSSTHDPQQQPIVILPTVSKQREDDHLVAGASISPRSFLLSPYSPKPQLAKVGIVWKPNCDDLSRKTLERNDVHIHMEEMPLQIVSETTLQERSSDGIYDYAVEKSASSSVLVNSLEDAGPSDTHEENKISQVLPHDHVKETAEAKLKLILRLWKRCCTKRREFREQMQVAANAALDSLSLGPPIRQKNDQPSNSGELDIDHVIWERYKKHVESWSRLNVSDVIAGILSRRNPEAKCLCWKLIVCSQMNNLEGVKLGQRSQVARLHAAWLLSKLMPSSKSESDNDLIISSPGLSMWRKWVPGQYGAYLTCCLSIVKDAEFDNLGETVSGASAVLFLVSENIQWKHQRFQLQNLLMSIPLGSCLPLLILSCSYKEETPESLSIMVNELGLHDIDKSRISSIQVVPLIVNHGMEEPDGFFSDEQLREGLKWLASESPRQPVLHNVKTRELVLSRLNCSLEVLERKNDYEVGPNDCISAFNEALDWSLGNITATAKANPAGWPCPEIALLEESSDEHRVVKWDLPTIGWNFLEKIEPLMCALRDSKLPTFTDDISWLGRGSYTGEEIKKQKLELENCLVRYLTEASKMMRFADAMKEASIMLQQGASLELHNSCYYIVPRWTMIFRRIFHWRLANLSIGVFSKAYILECHIAPITGDIDMLALEGSSSSPYYIDHPSLDEVIEVVCSSSLLLGGVQSRPDAFEPLSGSALHGQVHEATDHDGDVAITTDVAGNSGTEIVVAGVTTKEMDNLNNLLGQCNMMQNRLGEKLSIYF</sequence>
<proteinExistence type="predicted"/>
<feature type="region of interest" description="Disordered" evidence="1">
    <location>
        <begin position="1"/>
        <end position="64"/>
    </location>
</feature>
<dbReference type="InterPro" id="IPR005062">
    <property type="entry name" value="SAC3/GANP/THP3_conserved"/>
</dbReference>
<dbReference type="PANTHER" id="PTHR12436:SF17">
    <property type="entry name" value="SAC3 FAMILY PROTEIN B"/>
    <property type="match status" value="1"/>
</dbReference>
<dbReference type="FunFam" id="1.25.40.990:FF:000004">
    <property type="entry name" value="Putative peptidase C48 domain family protein"/>
    <property type="match status" value="1"/>
</dbReference>
<dbReference type="OrthoDB" id="21502at2759"/>
<evidence type="ECO:0000313" key="3">
    <source>
        <dbReference type="EMBL" id="KAE8076924.1"/>
    </source>
</evidence>
<dbReference type="GO" id="GO:0070390">
    <property type="term" value="C:transcription export complex 2"/>
    <property type="evidence" value="ECO:0007669"/>
    <property type="project" value="TreeGrafter"/>
</dbReference>
<dbReference type="Proteomes" id="UP000327013">
    <property type="component" value="Chromosome 6"/>
</dbReference>
<accession>A0A5N6RE91</accession>
<dbReference type="GO" id="GO:0005737">
    <property type="term" value="C:cytoplasm"/>
    <property type="evidence" value="ECO:0007669"/>
    <property type="project" value="TreeGrafter"/>
</dbReference>
<feature type="region of interest" description="Disordered" evidence="1">
    <location>
        <begin position="316"/>
        <end position="344"/>
    </location>
</feature>
<feature type="domain" description="PCI" evidence="2">
    <location>
        <begin position="569"/>
        <end position="745"/>
    </location>
</feature>
<evidence type="ECO:0000256" key="1">
    <source>
        <dbReference type="SAM" id="MobiDB-lite"/>
    </source>
</evidence>
<dbReference type="Gene3D" id="1.25.40.990">
    <property type="match status" value="1"/>
</dbReference>
<dbReference type="EMBL" id="CM017326">
    <property type="protein sequence ID" value="KAE8076924.1"/>
    <property type="molecule type" value="Genomic_DNA"/>
</dbReference>
<gene>
    <name evidence="3" type="ORF">FH972_015542</name>
</gene>
<dbReference type="InterPro" id="IPR000717">
    <property type="entry name" value="PCI_dom"/>
</dbReference>
<organism evidence="3 4">
    <name type="scientific">Carpinus fangiana</name>
    <dbReference type="NCBI Taxonomy" id="176857"/>
    <lineage>
        <taxon>Eukaryota</taxon>
        <taxon>Viridiplantae</taxon>
        <taxon>Streptophyta</taxon>
        <taxon>Embryophyta</taxon>
        <taxon>Tracheophyta</taxon>
        <taxon>Spermatophyta</taxon>
        <taxon>Magnoliopsida</taxon>
        <taxon>eudicotyledons</taxon>
        <taxon>Gunneridae</taxon>
        <taxon>Pentapetalae</taxon>
        <taxon>rosids</taxon>
        <taxon>fabids</taxon>
        <taxon>Fagales</taxon>
        <taxon>Betulaceae</taxon>
        <taxon>Carpinus</taxon>
    </lineage>
</organism>
<dbReference type="Pfam" id="PF03399">
    <property type="entry name" value="SAC3_GANP"/>
    <property type="match status" value="1"/>
</dbReference>
<feature type="compositionally biased region" description="Polar residues" evidence="1">
    <location>
        <begin position="10"/>
        <end position="23"/>
    </location>
</feature>
<feature type="region of interest" description="Disordered" evidence="1">
    <location>
        <begin position="205"/>
        <end position="284"/>
    </location>
</feature>
<name>A0A5N6RE91_9ROSI</name>
<feature type="region of interest" description="Disordered" evidence="1">
    <location>
        <begin position="135"/>
        <end position="174"/>
    </location>
</feature>
<dbReference type="InterPro" id="IPR045107">
    <property type="entry name" value="SAC3/GANP/THP3"/>
</dbReference>
<dbReference type="PANTHER" id="PTHR12436">
    <property type="entry name" value="80 KDA MCM3-ASSOCIATED PROTEIN"/>
    <property type="match status" value="1"/>
</dbReference>
<dbReference type="PROSITE" id="PS50250">
    <property type="entry name" value="PCI"/>
    <property type="match status" value="1"/>
</dbReference>